<protein>
    <submittedName>
        <fullName evidence="1">Putative secreted protein</fullName>
    </submittedName>
</protein>
<proteinExistence type="predicted"/>
<dbReference type="EMBL" id="GIDH01000403">
    <property type="protein sequence ID" value="NOV52346.1"/>
    <property type="molecule type" value="Transcribed_RNA"/>
</dbReference>
<sequence length="107" mass="12062">MHMLLFTVVFHNIFVSLAIGSFLLTVSLTVPTPTHFLKRYFVDGTSHLSRMCVISFWSASTAFHDNPNSRTKFTVKASRSSVASDQLTTWKPHVLIDCSCCRCLPHD</sequence>
<dbReference type="AlphaFoldDB" id="A0A6M2E1G6"/>
<organism evidence="1">
    <name type="scientific">Amblyomma tuberculatum</name>
    <dbReference type="NCBI Taxonomy" id="48802"/>
    <lineage>
        <taxon>Eukaryota</taxon>
        <taxon>Metazoa</taxon>
        <taxon>Ecdysozoa</taxon>
        <taxon>Arthropoda</taxon>
        <taxon>Chelicerata</taxon>
        <taxon>Arachnida</taxon>
        <taxon>Acari</taxon>
        <taxon>Parasitiformes</taxon>
        <taxon>Ixodida</taxon>
        <taxon>Ixodoidea</taxon>
        <taxon>Ixodidae</taxon>
        <taxon>Amblyomminae</taxon>
        <taxon>Amblyomma</taxon>
    </lineage>
</organism>
<name>A0A6M2E1G6_9ACAR</name>
<accession>A0A6M2E1G6</accession>
<reference evidence="1" key="1">
    <citation type="submission" date="2019-12" db="EMBL/GenBank/DDBJ databases">
        <title>The sialotranscriptome of the gopher-tortoise tick, Amblyomma tuberculatum.</title>
        <authorList>
            <person name="Karim S."/>
            <person name="Andersen J."/>
            <person name="Kumar D."/>
            <person name="Adamson S."/>
            <person name="Ennen J."/>
            <person name="Qualis C.P."/>
            <person name="Ribeiro J.M.C."/>
        </authorList>
    </citation>
    <scope>NUCLEOTIDE SEQUENCE</scope>
    <source>
        <strain evidence="1">Removed</strain>
        <tissue evidence="1">Salivary glands</tissue>
    </source>
</reference>
<evidence type="ECO:0000313" key="1">
    <source>
        <dbReference type="EMBL" id="NOV52346.1"/>
    </source>
</evidence>